<sequence length="379" mass="39376">MASARSLVAKANNTNVGSLILMALVFGSCVANGEYLGGRRGLAAVAGNPTVFDITKNGAVGNGATDSSKCVPVPKGDFLAGPVIFAGPCKSKVTVEVQGTIIAPPSGYPTPEWFLFEHVDNVVLTGPGTFHGKGEAVWKADGCGKKVDCNLPPTSLKFRNILNLDISGISSVNAKAFHMFLVKTTNVNVQNIKITAPAESPNTDGIHLSNAVNVHIVDSLIATGDDCISVGRGSTNVTVERVTCGPGHGLSVGSLELGWFVSKHGCGPVDITYEDIMMTNVKNPIIIDQNYGSRGGDSKVAISNVLFKNVRGTTITKDEVQFMCSKSVPCKGVSVVDVELNFVGDKGGHPSSSGGLVGALCTNANVIFGGKLSFPLCPK</sequence>
<keyword evidence="11" id="KW-1185">Reference proteome</keyword>
<organism evidence="10 11">
    <name type="scientific">Brassica oleracea var. oleracea</name>
    <dbReference type="NCBI Taxonomy" id="109376"/>
    <lineage>
        <taxon>Eukaryota</taxon>
        <taxon>Viridiplantae</taxon>
        <taxon>Streptophyta</taxon>
        <taxon>Embryophyta</taxon>
        <taxon>Tracheophyta</taxon>
        <taxon>Spermatophyta</taxon>
        <taxon>Magnoliopsida</taxon>
        <taxon>eudicotyledons</taxon>
        <taxon>Gunneridae</taxon>
        <taxon>Pentapetalae</taxon>
        <taxon>rosids</taxon>
        <taxon>malvids</taxon>
        <taxon>Brassicales</taxon>
        <taxon>Brassicaceae</taxon>
        <taxon>Brassiceae</taxon>
        <taxon>Brassica</taxon>
    </lineage>
</organism>
<dbReference type="HOGENOM" id="CLU_016031_2_2_1"/>
<dbReference type="eggNOG" id="ENOG502QV2R">
    <property type="taxonomic scope" value="Eukaryota"/>
</dbReference>
<evidence type="ECO:0000256" key="7">
    <source>
        <dbReference type="ARBA" id="ARBA00023316"/>
    </source>
</evidence>
<dbReference type="OMA" id="WIMVERA"/>
<comment type="subcellular location">
    <subcellularLocation>
        <location evidence="1">Secreted</location>
        <location evidence="1">Cell wall</location>
    </subcellularLocation>
</comment>
<reference evidence="10 11" key="1">
    <citation type="journal article" date="2014" name="Genome Biol.">
        <title>Transcriptome and methylome profiling reveals relics of genome dominance in the mesopolyploid Brassica oleracea.</title>
        <authorList>
            <person name="Parkin I.A."/>
            <person name="Koh C."/>
            <person name="Tang H."/>
            <person name="Robinson S.J."/>
            <person name="Kagale S."/>
            <person name="Clarke W.E."/>
            <person name="Town C.D."/>
            <person name="Nixon J."/>
            <person name="Krishnakumar V."/>
            <person name="Bidwell S.L."/>
            <person name="Denoeud F."/>
            <person name="Belcram H."/>
            <person name="Links M.G."/>
            <person name="Just J."/>
            <person name="Clarke C."/>
            <person name="Bender T."/>
            <person name="Huebert T."/>
            <person name="Mason A.S."/>
            <person name="Pires J.C."/>
            <person name="Barker G."/>
            <person name="Moore J."/>
            <person name="Walley P.G."/>
            <person name="Manoli S."/>
            <person name="Batley J."/>
            <person name="Edwards D."/>
            <person name="Nelson M.N."/>
            <person name="Wang X."/>
            <person name="Paterson A.H."/>
            <person name="King G."/>
            <person name="Bancroft I."/>
            <person name="Chalhoub B."/>
            <person name="Sharpe A.G."/>
        </authorList>
    </citation>
    <scope>NUCLEOTIDE SEQUENCE</scope>
    <source>
        <strain evidence="10 11">cv. TO1000</strain>
    </source>
</reference>
<keyword evidence="7" id="KW-0961">Cell wall biogenesis/degradation</keyword>
<evidence type="ECO:0000256" key="1">
    <source>
        <dbReference type="ARBA" id="ARBA00004191"/>
    </source>
</evidence>
<evidence type="ECO:0000256" key="6">
    <source>
        <dbReference type="ARBA" id="ARBA00023295"/>
    </source>
</evidence>
<dbReference type="InterPro" id="IPR012334">
    <property type="entry name" value="Pectin_lyas_fold"/>
</dbReference>
<dbReference type="GO" id="GO:0005975">
    <property type="term" value="P:carbohydrate metabolic process"/>
    <property type="evidence" value="ECO:0007669"/>
    <property type="project" value="InterPro"/>
</dbReference>
<dbReference type="PROSITE" id="PS00502">
    <property type="entry name" value="POLYGALACTURONASE"/>
    <property type="match status" value="1"/>
</dbReference>
<comment type="similarity">
    <text evidence="2 9">Belongs to the glycosyl hydrolase 28 family.</text>
</comment>
<evidence type="ECO:0000256" key="2">
    <source>
        <dbReference type="ARBA" id="ARBA00008834"/>
    </source>
</evidence>
<keyword evidence="4" id="KW-0964">Secreted</keyword>
<dbReference type="PROSITE" id="PS51257">
    <property type="entry name" value="PROKAR_LIPOPROTEIN"/>
    <property type="match status" value="1"/>
</dbReference>
<evidence type="ECO:0008006" key="12">
    <source>
        <dbReference type="Google" id="ProtNLM"/>
    </source>
</evidence>
<keyword evidence="6 9" id="KW-0326">Glycosidase</keyword>
<dbReference type="GO" id="GO:0004650">
    <property type="term" value="F:polygalacturonase activity"/>
    <property type="evidence" value="ECO:0007669"/>
    <property type="project" value="InterPro"/>
</dbReference>
<dbReference type="Pfam" id="PF00295">
    <property type="entry name" value="Glyco_hydro_28"/>
    <property type="match status" value="2"/>
</dbReference>
<keyword evidence="5 9" id="KW-0378">Hydrolase</keyword>
<evidence type="ECO:0000256" key="3">
    <source>
        <dbReference type="ARBA" id="ARBA00022512"/>
    </source>
</evidence>
<dbReference type="PANTHER" id="PTHR31375">
    <property type="match status" value="1"/>
</dbReference>
<dbReference type="InterPro" id="IPR000743">
    <property type="entry name" value="Glyco_hydro_28"/>
</dbReference>
<dbReference type="EnsemblPlants" id="Bo3g143430.1">
    <property type="protein sequence ID" value="Bo3g143430.1"/>
    <property type="gene ID" value="Bo3g143430"/>
</dbReference>
<dbReference type="STRING" id="109376.A0A0D3BIN3"/>
<accession>A0A0D3BIN3</accession>
<dbReference type="Proteomes" id="UP000032141">
    <property type="component" value="Chromosome C3"/>
</dbReference>
<feature type="active site" evidence="8">
    <location>
        <position position="248"/>
    </location>
</feature>
<evidence type="ECO:0000256" key="4">
    <source>
        <dbReference type="ARBA" id="ARBA00022525"/>
    </source>
</evidence>
<evidence type="ECO:0000256" key="8">
    <source>
        <dbReference type="PROSITE-ProRule" id="PRU10052"/>
    </source>
</evidence>
<keyword evidence="3" id="KW-0134">Cell wall</keyword>
<evidence type="ECO:0000313" key="11">
    <source>
        <dbReference type="Proteomes" id="UP000032141"/>
    </source>
</evidence>
<evidence type="ECO:0000313" key="10">
    <source>
        <dbReference type="EnsemblPlants" id="Bo3g143430.1"/>
    </source>
</evidence>
<dbReference type="InterPro" id="IPR011050">
    <property type="entry name" value="Pectin_lyase_fold/virulence"/>
</dbReference>
<protein>
    <recommendedName>
        <fullName evidence="12">Polygalacturonase</fullName>
    </recommendedName>
</protein>
<evidence type="ECO:0000256" key="5">
    <source>
        <dbReference type="ARBA" id="ARBA00022801"/>
    </source>
</evidence>
<dbReference type="Gramene" id="Bo3g143430.1">
    <property type="protein sequence ID" value="Bo3g143430.1"/>
    <property type="gene ID" value="Bo3g143430"/>
</dbReference>
<name>A0A0D3BIN3_BRAOL</name>
<dbReference type="AlphaFoldDB" id="A0A0D3BIN3"/>
<proteinExistence type="inferred from homology"/>
<dbReference type="SUPFAM" id="SSF51126">
    <property type="entry name" value="Pectin lyase-like"/>
    <property type="match status" value="1"/>
</dbReference>
<dbReference type="Gene3D" id="2.160.20.10">
    <property type="entry name" value="Single-stranded right-handed beta-helix, Pectin lyase-like"/>
    <property type="match status" value="1"/>
</dbReference>
<dbReference type="GO" id="GO:0071555">
    <property type="term" value="P:cell wall organization"/>
    <property type="evidence" value="ECO:0007669"/>
    <property type="project" value="UniProtKB-KW"/>
</dbReference>
<reference evidence="10" key="2">
    <citation type="submission" date="2015-03" db="UniProtKB">
        <authorList>
            <consortium name="EnsemblPlants"/>
        </authorList>
    </citation>
    <scope>IDENTIFICATION</scope>
</reference>
<evidence type="ECO:0000256" key="9">
    <source>
        <dbReference type="RuleBase" id="RU361169"/>
    </source>
</evidence>